<protein>
    <submittedName>
        <fullName evidence="1">Uncharacterized protein</fullName>
    </submittedName>
</protein>
<dbReference type="EMBL" id="JACASE010000007">
    <property type="protein sequence ID" value="KAF6447608.1"/>
    <property type="molecule type" value="Genomic_DNA"/>
</dbReference>
<proteinExistence type="predicted"/>
<name>A0A7J8FIS8_ROUAE</name>
<evidence type="ECO:0000313" key="2">
    <source>
        <dbReference type="Proteomes" id="UP000593571"/>
    </source>
</evidence>
<dbReference type="Proteomes" id="UP000593571">
    <property type="component" value="Unassembled WGS sequence"/>
</dbReference>
<reference evidence="1 2" key="1">
    <citation type="journal article" date="2020" name="Nature">
        <title>Six reference-quality genomes reveal evolution of bat adaptations.</title>
        <authorList>
            <person name="Jebb D."/>
            <person name="Huang Z."/>
            <person name="Pippel M."/>
            <person name="Hughes G.M."/>
            <person name="Lavrichenko K."/>
            <person name="Devanna P."/>
            <person name="Winkler S."/>
            <person name="Jermiin L.S."/>
            <person name="Skirmuntt E.C."/>
            <person name="Katzourakis A."/>
            <person name="Burkitt-Gray L."/>
            <person name="Ray D.A."/>
            <person name="Sullivan K.A.M."/>
            <person name="Roscito J.G."/>
            <person name="Kirilenko B.M."/>
            <person name="Davalos L.M."/>
            <person name="Corthals A.P."/>
            <person name="Power M.L."/>
            <person name="Jones G."/>
            <person name="Ransome R.D."/>
            <person name="Dechmann D.K.N."/>
            <person name="Locatelli A.G."/>
            <person name="Puechmaille S.J."/>
            <person name="Fedrigo O."/>
            <person name="Jarvis E.D."/>
            <person name="Hiller M."/>
            <person name="Vernes S.C."/>
            <person name="Myers E.W."/>
            <person name="Teeling E.C."/>
        </authorList>
    </citation>
    <scope>NUCLEOTIDE SEQUENCE [LARGE SCALE GENOMIC DNA]</scope>
    <source>
        <strain evidence="1">MRouAeg1</strain>
        <tissue evidence="1">Muscle</tissue>
    </source>
</reference>
<organism evidence="1 2">
    <name type="scientific">Rousettus aegyptiacus</name>
    <name type="common">Egyptian fruit bat</name>
    <name type="synonym">Pteropus aegyptiacus</name>
    <dbReference type="NCBI Taxonomy" id="9407"/>
    <lineage>
        <taxon>Eukaryota</taxon>
        <taxon>Metazoa</taxon>
        <taxon>Chordata</taxon>
        <taxon>Craniata</taxon>
        <taxon>Vertebrata</taxon>
        <taxon>Euteleostomi</taxon>
        <taxon>Mammalia</taxon>
        <taxon>Eutheria</taxon>
        <taxon>Laurasiatheria</taxon>
        <taxon>Chiroptera</taxon>
        <taxon>Yinpterochiroptera</taxon>
        <taxon>Pteropodoidea</taxon>
        <taxon>Pteropodidae</taxon>
        <taxon>Rousettinae</taxon>
        <taxon>Rousettus</taxon>
    </lineage>
</organism>
<sequence length="125" mass="13661">MVQRQLRIWAAHSGMEPKPRWGVHKFGVQRTFLTPSFTLWNIWECGPPSGCLLSGPEFAPMELPAGRALSKWTEVSRALGHLHRGQAACSRSPLLSPLPSSATSCVCLAGDISFRVTKFKISTAA</sequence>
<comment type="caution">
    <text evidence="1">The sequence shown here is derived from an EMBL/GenBank/DDBJ whole genome shotgun (WGS) entry which is preliminary data.</text>
</comment>
<keyword evidence="2" id="KW-1185">Reference proteome</keyword>
<evidence type="ECO:0000313" key="1">
    <source>
        <dbReference type="EMBL" id="KAF6447608.1"/>
    </source>
</evidence>
<accession>A0A7J8FIS8</accession>
<gene>
    <name evidence="1" type="ORF">HJG63_012015</name>
</gene>
<dbReference type="AlphaFoldDB" id="A0A7J8FIS8"/>